<dbReference type="PROSITE" id="PS00382">
    <property type="entry name" value="CLP_PROTEASE_HIS"/>
    <property type="match status" value="1"/>
</dbReference>
<dbReference type="Gene3D" id="3.90.226.10">
    <property type="entry name" value="2-enoyl-CoA Hydratase, Chain A, domain 1"/>
    <property type="match status" value="1"/>
</dbReference>
<dbReference type="PANTHER" id="PTHR10381">
    <property type="entry name" value="ATP-DEPENDENT CLP PROTEASE PROTEOLYTIC SUBUNIT"/>
    <property type="match status" value="1"/>
</dbReference>
<comment type="similarity">
    <text evidence="1 7">Belongs to the peptidase S14 family.</text>
</comment>
<evidence type="ECO:0000256" key="2">
    <source>
        <dbReference type="ARBA" id="ARBA00022670"/>
    </source>
</evidence>
<feature type="signal peptide" evidence="9">
    <location>
        <begin position="1"/>
        <end position="18"/>
    </location>
</feature>
<dbReference type="GO" id="GO:0004176">
    <property type="term" value="F:ATP-dependent peptidase activity"/>
    <property type="evidence" value="ECO:0007669"/>
    <property type="project" value="InterPro"/>
</dbReference>
<evidence type="ECO:0000256" key="9">
    <source>
        <dbReference type="SAM" id="SignalP"/>
    </source>
</evidence>
<keyword evidence="9" id="KW-0732">Signal</keyword>
<sequence length="289" mass="30936">MVQTSIVALLATVACALAFNFPLHSGKNLVLPSSQSLILPSQRESPLILNGLGGEADSTPDTGYYDGARIGPPPDLPSLLLNNRIIYLGMPLVAQVSELIIAEFLYLNYESKTKPIYLYINTPGTMTADGKAVGFETEAFSIADTMKYVKAPVHTIIVGQAYGMGALLAAMGDKGQRSALPNASIMLHQPRSMARGQASDIAIKAREVLGNRRVAQEMMARACNKPVEEIARDCSRTKYLTPQEAVEYGLIDKVMEVGQPVSSAGGVLPAKAQAKPTFLEQLKAELAEG</sequence>
<dbReference type="InterPro" id="IPR029045">
    <property type="entry name" value="ClpP/crotonase-like_dom_sf"/>
</dbReference>
<dbReference type="InterPro" id="IPR023562">
    <property type="entry name" value="ClpP/TepA"/>
</dbReference>
<feature type="transmembrane region" description="Helical" evidence="8">
    <location>
        <begin position="85"/>
        <end position="107"/>
    </location>
</feature>
<reference evidence="10" key="1">
    <citation type="submission" date="2021-01" db="EMBL/GenBank/DDBJ databases">
        <authorList>
            <person name="Corre E."/>
            <person name="Pelletier E."/>
            <person name="Niang G."/>
            <person name="Scheremetjew M."/>
            <person name="Finn R."/>
            <person name="Kale V."/>
            <person name="Holt S."/>
            <person name="Cochrane G."/>
            <person name="Meng A."/>
            <person name="Brown T."/>
            <person name="Cohen L."/>
        </authorList>
    </citation>
    <scope>NUCLEOTIDE SEQUENCE</scope>
    <source>
        <strain evidence="10">CCMP1661</strain>
    </source>
</reference>
<keyword evidence="8" id="KW-1133">Transmembrane helix</keyword>
<feature type="chain" id="PRO_5030942577" description="ATP-dependent Clp protease proteolytic subunit" evidence="9">
    <location>
        <begin position="19"/>
        <end position="289"/>
    </location>
</feature>
<evidence type="ECO:0000256" key="4">
    <source>
        <dbReference type="ARBA" id="ARBA00022825"/>
    </source>
</evidence>
<comment type="catalytic activity">
    <reaction evidence="5 6">
        <text>Hydrolysis of proteins to small peptides in the presence of ATP and magnesium. alpha-casein is the usual test substrate. In the absence of ATP, only oligopeptides shorter than five residues are hydrolyzed (such as succinyl-Leu-Tyr-|-NHMec, and Leu-Tyr-Leu-|-Tyr-Trp, in which cleavage of the -Tyr-|-Leu- and -Tyr-|-Trp bonds also occurs).</text>
        <dbReference type="EC" id="3.4.21.92"/>
    </reaction>
</comment>
<dbReference type="GO" id="GO:0051117">
    <property type="term" value="F:ATPase binding"/>
    <property type="evidence" value="ECO:0007669"/>
    <property type="project" value="TreeGrafter"/>
</dbReference>
<name>A0A7S2Y1H4_9STRA</name>
<evidence type="ECO:0000256" key="5">
    <source>
        <dbReference type="ARBA" id="ARBA00034021"/>
    </source>
</evidence>
<dbReference type="AlphaFoldDB" id="A0A7S2Y1H4"/>
<keyword evidence="2" id="KW-0645">Protease</keyword>
<dbReference type="InterPro" id="IPR001907">
    <property type="entry name" value="ClpP"/>
</dbReference>
<dbReference type="GO" id="GO:0009368">
    <property type="term" value="C:endopeptidase Clp complex"/>
    <property type="evidence" value="ECO:0007669"/>
    <property type="project" value="TreeGrafter"/>
</dbReference>
<feature type="active site" evidence="6">
    <location>
        <position position="188"/>
    </location>
</feature>
<organism evidence="10">
    <name type="scientific">Fibrocapsa japonica</name>
    <dbReference type="NCBI Taxonomy" id="94617"/>
    <lineage>
        <taxon>Eukaryota</taxon>
        <taxon>Sar</taxon>
        <taxon>Stramenopiles</taxon>
        <taxon>Ochrophyta</taxon>
        <taxon>Raphidophyceae</taxon>
        <taxon>Chattonellales</taxon>
        <taxon>Chattonellaceae</taxon>
        <taxon>Fibrocapsa</taxon>
    </lineage>
</organism>
<dbReference type="SUPFAM" id="SSF52096">
    <property type="entry name" value="ClpP/crotonase"/>
    <property type="match status" value="1"/>
</dbReference>
<keyword evidence="4" id="KW-0720">Serine protease</keyword>
<keyword evidence="3" id="KW-0378">Hydrolase</keyword>
<evidence type="ECO:0000313" key="10">
    <source>
        <dbReference type="EMBL" id="CAD9864485.1"/>
    </source>
</evidence>
<dbReference type="PRINTS" id="PR00127">
    <property type="entry name" value="CLPPROTEASEP"/>
</dbReference>
<gene>
    <name evidence="10" type="ORF">FJAP1339_LOCUS6479</name>
</gene>
<dbReference type="EMBL" id="HBHR01013168">
    <property type="protein sequence ID" value="CAD9864485.1"/>
    <property type="molecule type" value="Transcribed_RNA"/>
</dbReference>
<dbReference type="PANTHER" id="PTHR10381:SF6">
    <property type="entry name" value="ATP-DEPENDENT CLP PROTEASE PROTEOLYTIC SUBUNIT-RELATED PROTEIN 3, CHLOROPLASTIC"/>
    <property type="match status" value="1"/>
</dbReference>
<dbReference type="Pfam" id="PF00574">
    <property type="entry name" value="CLP_protease"/>
    <property type="match status" value="1"/>
</dbReference>
<protein>
    <recommendedName>
        <fullName evidence="7">ATP-dependent Clp protease proteolytic subunit</fullName>
    </recommendedName>
</protein>
<keyword evidence="8" id="KW-0812">Transmembrane</keyword>
<dbReference type="NCBIfam" id="NF009204">
    <property type="entry name" value="PRK12552.1"/>
    <property type="match status" value="1"/>
</dbReference>
<dbReference type="GO" id="GO:0006515">
    <property type="term" value="P:protein quality control for misfolded or incompletely synthesized proteins"/>
    <property type="evidence" value="ECO:0007669"/>
    <property type="project" value="TreeGrafter"/>
</dbReference>
<evidence type="ECO:0000256" key="7">
    <source>
        <dbReference type="RuleBase" id="RU003567"/>
    </source>
</evidence>
<dbReference type="GO" id="GO:0004252">
    <property type="term" value="F:serine-type endopeptidase activity"/>
    <property type="evidence" value="ECO:0007669"/>
    <property type="project" value="UniProtKB-EC"/>
</dbReference>
<accession>A0A7S2Y1H4</accession>
<evidence type="ECO:0000256" key="1">
    <source>
        <dbReference type="ARBA" id="ARBA00007039"/>
    </source>
</evidence>
<evidence type="ECO:0000256" key="8">
    <source>
        <dbReference type="SAM" id="Phobius"/>
    </source>
</evidence>
<proteinExistence type="inferred from homology"/>
<keyword evidence="8" id="KW-0472">Membrane</keyword>
<dbReference type="CDD" id="cd07017">
    <property type="entry name" value="S14_ClpP_2"/>
    <property type="match status" value="1"/>
</dbReference>
<dbReference type="InterPro" id="IPR033135">
    <property type="entry name" value="ClpP_His_AS"/>
</dbReference>
<evidence type="ECO:0000256" key="3">
    <source>
        <dbReference type="ARBA" id="ARBA00022801"/>
    </source>
</evidence>
<evidence type="ECO:0000256" key="6">
    <source>
        <dbReference type="PROSITE-ProRule" id="PRU10086"/>
    </source>
</evidence>